<dbReference type="PANTHER" id="PTHR31717:SF116">
    <property type="entry name" value="B-BOX TYPE ZINC FINGER PROTEIN"/>
    <property type="match status" value="1"/>
</dbReference>
<evidence type="ECO:0000313" key="7">
    <source>
        <dbReference type="Proteomes" id="UP000289340"/>
    </source>
</evidence>
<keyword evidence="2" id="KW-0863">Zinc-finger</keyword>
<evidence type="ECO:0000313" key="6">
    <source>
        <dbReference type="EMBL" id="RZB63412.1"/>
    </source>
</evidence>
<keyword evidence="1" id="KW-0479">Metal-binding</keyword>
<accession>A0A445GQA0</accession>
<dbReference type="InterPro" id="IPR049808">
    <property type="entry name" value="CONSTANS-like_Bbox1"/>
</dbReference>
<keyword evidence="7" id="KW-1185">Reference proteome</keyword>
<feature type="region of interest" description="Disordered" evidence="4">
    <location>
        <begin position="130"/>
        <end position="199"/>
    </location>
</feature>
<organism evidence="6 7">
    <name type="scientific">Glycine soja</name>
    <name type="common">Wild soybean</name>
    <dbReference type="NCBI Taxonomy" id="3848"/>
    <lineage>
        <taxon>Eukaryota</taxon>
        <taxon>Viridiplantae</taxon>
        <taxon>Streptophyta</taxon>
        <taxon>Embryophyta</taxon>
        <taxon>Tracheophyta</taxon>
        <taxon>Spermatophyta</taxon>
        <taxon>Magnoliopsida</taxon>
        <taxon>eudicotyledons</taxon>
        <taxon>Gunneridae</taxon>
        <taxon>Pentapetalae</taxon>
        <taxon>rosids</taxon>
        <taxon>fabids</taxon>
        <taxon>Fabales</taxon>
        <taxon>Fabaceae</taxon>
        <taxon>Papilionoideae</taxon>
        <taxon>50 kb inversion clade</taxon>
        <taxon>NPAAA clade</taxon>
        <taxon>indigoferoid/millettioid clade</taxon>
        <taxon>Phaseoleae</taxon>
        <taxon>Glycine</taxon>
        <taxon>Glycine subgen. Soja</taxon>
    </lineage>
</organism>
<dbReference type="AlphaFoldDB" id="A0A445GQA0"/>
<keyword evidence="3" id="KW-0862">Zinc</keyword>
<feature type="domain" description="B box-type" evidence="5">
    <location>
        <begin position="47"/>
        <end position="92"/>
    </location>
</feature>
<dbReference type="EMBL" id="QZWG01000015">
    <property type="protein sequence ID" value="RZB63412.1"/>
    <property type="molecule type" value="Genomic_DNA"/>
</dbReference>
<protein>
    <recommendedName>
        <fullName evidence="5">B box-type domain-containing protein</fullName>
    </recommendedName>
</protein>
<evidence type="ECO:0000256" key="3">
    <source>
        <dbReference type="ARBA" id="ARBA00022833"/>
    </source>
</evidence>
<sequence>MLKYSVDDASCFAIQHQQSHWHGFSPQELKWWFCLSALTTTQAGTTHAPEVEASTIPAKLFCESDQASLCWECDAKVHSANFLVTKHPRILLCHVCQSLTAWHGTGPKFVPTMSVCNTCVNNNSETCSQQNHVEDHDDNHDDGTGEDHVENHDGGVSEDDEENQVVPWTSTPPPPASTSSNSVTTSSTRFSNVEEGGSD</sequence>
<evidence type="ECO:0000259" key="5">
    <source>
        <dbReference type="SMART" id="SM00336"/>
    </source>
</evidence>
<gene>
    <name evidence="6" type="ORF">D0Y65_040155</name>
</gene>
<reference evidence="6 7" key="1">
    <citation type="submission" date="2018-09" db="EMBL/GenBank/DDBJ databases">
        <title>A high-quality reference genome of wild soybean provides a powerful tool to mine soybean genomes.</title>
        <authorList>
            <person name="Xie M."/>
            <person name="Chung C.Y.L."/>
            <person name="Li M.-W."/>
            <person name="Wong F.-L."/>
            <person name="Chan T.-F."/>
            <person name="Lam H.-M."/>
        </authorList>
    </citation>
    <scope>NUCLEOTIDE SEQUENCE [LARGE SCALE GENOMIC DNA]</scope>
    <source>
        <strain evidence="7">cv. W05</strain>
        <tissue evidence="6">Hypocotyl of etiolated seedlings</tissue>
    </source>
</reference>
<dbReference type="GO" id="GO:0008270">
    <property type="term" value="F:zinc ion binding"/>
    <property type="evidence" value="ECO:0007669"/>
    <property type="project" value="UniProtKB-KW"/>
</dbReference>
<dbReference type="CDD" id="cd19821">
    <property type="entry name" value="Bbox1_BBX-like"/>
    <property type="match status" value="1"/>
</dbReference>
<evidence type="ECO:0000256" key="4">
    <source>
        <dbReference type="SAM" id="MobiDB-lite"/>
    </source>
</evidence>
<dbReference type="PANTHER" id="PTHR31717">
    <property type="entry name" value="ZINC FINGER PROTEIN CONSTANS-LIKE 10"/>
    <property type="match status" value="1"/>
</dbReference>
<evidence type="ECO:0000256" key="2">
    <source>
        <dbReference type="ARBA" id="ARBA00022771"/>
    </source>
</evidence>
<proteinExistence type="predicted"/>
<comment type="caution">
    <text evidence="6">The sequence shown here is derived from an EMBL/GenBank/DDBJ whole genome shotgun (WGS) entry which is preliminary data.</text>
</comment>
<dbReference type="InterPro" id="IPR000315">
    <property type="entry name" value="Znf_B-box"/>
</dbReference>
<name>A0A445GQA0_GLYSO</name>
<dbReference type="Pfam" id="PF00643">
    <property type="entry name" value="zf-B_box"/>
    <property type="match status" value="1"/>
</dbReference>
<dbReference type="SMART" id="SM00336">
    <property type="entry name" value="BBOX"/>
    <property type="match status" value="1"/>
</dbReference>
<feature type="compositionally biased region" description="Low complexity" evidence="4">
    <location>
        <begin position="177"/>
        <end position="188"/>
    </location>
</feature>
<evidence type="ECO:0000256" key="1">
    <source>
        <dbReference type="ARBA" id="ARBA00022723"/>
    </source>
</evidence>
<dbReference type="Proteomes" id="UP000289340">
    <property type="component" value="Chromosome 15"/>
</dbReference>
<feature type="compositionally biased region" description="Basic and acidic residues" evidence="4">
    <location>
        <begin position="132"/>
        <end position="155"/>
    </location>
</feature>